<dbReference type="Proteomes" id="UP000291758">
    <property type="component" value="Chromosome"/>
</dbReference>
<evidence type="ECO:0000313" key="4">
    <source>
        <dbReference type="Proteomes" id="UP000291758"/>
    </source>
</evidence>
<proteinExistence type="predicted"/>
<keyword evidence="1" id="KW-0560">Oxidoreductase</keyword>
<evidence type="ECO:0000259" key="2">
    <source>
        <dbReference type="Pfam" id="PF00296"/>
    </source>
</evidence>
<evidence type="ECO:0000256" key="1">
    <source>
        <dbReference type="ARBA" id="ARBA00023002"/>
    </source>
</evidence>
<dbReference type="OrthoDB" id="675245at2"/>
<organism evidence="3 4">
    <name type="scientific">Xylanimonas allomyrinae</name>
    <dbReference type="NCBI Taxonomy" id="2509459"/>
    <lineage>
        <taxon>Bacteria</taxon>
        <taxon>Bacillati</taxon>
        <taxon>Actinomycetota</taxon>
        <taxon>Actinomycetes</taxon>
        <taxon>Micrococcales</taxon>
        <taxon>Promicromonosporaceae</taxon>
        <taxon>Xylanimonas</taxon>
    </lineage>
</organism>
<dbReference type="RefSeq" id="WP_129204937.1">
    <property type="nucleotide sequence ID" value="NZ_CP035495.1"/>
</dbReference>
<evidence type="ECO:0000313" key="3">
    <source>
        <dbReference type="EMBL" id="QAY63777.1"/>
    </source>
</evidence>
<reference evidence="3 4" key="1">
    <citation type="submission" date="2019-01" db="EMBL/GenBank/DDBJ databases">
        <title>Genome sequencing of strain 2JSPR-7.</title>
        <authorList>
            <person name="Heo J."/>
            <person name="Kim S.-J."/>
            <person name="Kim J.-S."/>
            <person name="Hong S.-B."/>
            <person name="Kwon S.-W."/>
        </authorList>
    </citation>
    <scope>NUCLEOTIDE SEQUENCE [LARGE SCALE GENOMIC DNA]</scope>
    <source>
        <strain evidence="3 4">2JSPR-7</strain>
    </source>
</reference>
<accession>A0A4P6ETR3</accession>
<dbReference type="InterPro" id="IPR036661">
    <property type="entry name" value="Luciferase-like_sf"/>
</dbReference>
<sequence length="265" mass="27363">MVTLGCIATPDLAPARFLPLARAAESAGLDELWLWEDCFKESGVAAAGAILGATRRLRVGIGILPVPLRNVALTAMELATLDGMFPGRLVPGIGHGVQDWMAQIGARPASPLTLLREHADALHGLLHGQRLTVGGRYVTLDDVALDWPPAAPPPVLMAGQGPRTLRLAGEVADGVVLTGGTTPSGVRDALALVEEGRAAAGRTDAFAVVAFVAVPPGSRARGAQACADRLRAWAEAGATTIAAIPLDGAPQEVASWLGQEVRPLL</sequence>
<name>A0A4P6ETR3_9MICO</name>
<dbReference type="AlphaFoldDB" id="A0A4P6ETR3"/>
<dbReference type="GO" id="GO:0016705">
    <property type="term" value="F:oxidoreductase activity, acting on paired donors, with incorporation or reduction of molecular oxygen"/>
    <property type="evidence" value="ECO:0007669"/>
    <property type="project" value="InterPro"/>
</dbReference>
<dbReference type="Gene3D" id="3.20.20.30">
    <property type="entry name" value="Luciferase-like domain"/>
    <property type="match status" value="1"/>
</dbReference>
<dbReference type="InterPro" id="IPR050564">
    <property type="entry name" value="F420-G6PD/mer"/>
</dbReference>
<dbReference type="InterPro" id="IPR011251">
    <property type="entry name" value="Luciferase-like_dom"/>
</dbReference>
<dbReference type="KEGG" id="xyl:ET495_11595"/>
<dbReference type="EMBL" id="CP035495">
    <property type="protein sequence ID" value="QAY63777.1"/>
    <property type="molecule type" value="Genomic_DNA"/>
</dbReference>
<dbReference type="CDD" id="cd01097">
    <property type="entry name" value="Tetrahydromethanopterin_reductase"/>
    <property type="match status" value="1"/>
</dbReference>
<dbReference type="PANTHER" id="PTHR43244">
    <property type="match status" value="1"/>
</dbReference>
<gene>
    <name evidence="3" type="ORF">ET495_11595</name>
</gene>
<dbReference type="PANTHER" id="PTHR43244:SF1">
    <property type="entry name" value="5,10-METHYLENETETRAHYDROMETHANOPTERIN REDUCTASE"/>
    <property type="match status" value="1"/>
</dbReference>
<feature type="domain" description="Luciferase-like" evidence="2">
    <location>
        <begin position="13"/>
        <end position="234"/>
    </location>
</feature>
<dbReference type="SUPFAM" id="SSF51679">
    <property type="entry name" value="Bacterial luciferase-like"/>
    <property type="match status" value="1"/>
</dbReference>
<protein>
    <submittedName>
        <fullName evidence="3">LLM class flavin-dependent oxidoreductase</fullName>
    </submittedName>
</protein>
<keyword evidence="4" id="KW-1185">Reference proteome</keyword>
<dbReference type="Pfam" id="PF00296">
    <property type="entry name" value="Bac_luciferase"/>
    <property type="match status" value="1"/>
</dbReference>